<dbReference type="Gene3D" id="1.10.1420.10">
    <property type="match status" value="2"/>
</dbReference>
<name>A0A5J4YJ80_PORPP</name>
<dbReference type="GO" id="GO:0006298">
    <property type="term" value="P:mismatch repair"/>
    <property type="evidence" value="ECO:0007669"/>
    <property type="project" value="InterPro"/>
</dbReference>
<evidence type="ECO:0000256" key="3">
    <source>
        <dbReference type="ARBA" id="ARBA00022840"/>
    </source>
</evidence>
<evidence type="ECO:0000256" key="2">
    <source>
        <dbReference type="ARBA" id="ARBA00022741"/>
    </source>
</evidence>
<dbReference type="SMART" id="SM00533">
    <property type="entry name" value="MUTSd"/>
    <property type="match status" value="1"/>
</dbReference>
<dbReference type="GO" id="GO:0030983">
    <property type="term" value="F:mismatched DNA binding"/>
    <property type="evidence" value="ECO:0007669"/>
    <property type="project" value="InterPro"/>
</dbReference>
<dbReference type="OrthoDB" id="295033at2759"/>
<keyword evidence="5" id="KW-0234">DNA repair</keyword>
<evidence type="ECO:0000313" key="9">
    <source>
        <dbReference type="Proteomes" id="UP000324585"/>
    </source>
</evidence>
<sequence>MCRRCVERRMDEDATSSFMASVGLDAPGAQRAFVKQLLALRAQEKQLLGDGNDHQVPVRMFDHAAGAAAAGKFKQRFTVHGARDVQLATQAGVVSPHGVEHLHTGGESKSVDHSISSIIPSMRISERDAKKLVQYCVSLAGKRVEIFERARSGISYTLAAAGSPGSCAALEDVMGSLDADDMVLPSTSEGVVVAVRLTHSASTGGRVLGSAYLDPARRELVLGEMAIDDCSRLEELEVMLVSIQARELLCCESDFSPAERRVLSEILADINVARTHLAKKAFSDENVESDLDRLAGGAAAKALFVAHGVSLSSSKGACAALISYLGLHVYDAESRVERYGLRYGDLGSMNVLLLDQSALRALNVFPQTASEHGRTGSLFGYMNVCVTAMGSRALRRLLAQPSRDIGTINTRLDRVEALMTDSVTLDSIRTEHLKRMPDVAALCRKLRRDPPTASLQDLVRLYQFSIRLPLLADTVRLLGCKQFEQVSTDLRQLSGELDNFEALIETTIDLDLIDQHEFVISSSVDVQLGVLQQSRDELIEQIALVHTKVERQLLAGSSGSHKSRDQQGAGLVKLERRPALGYEFRLTRTDEKLIRDKPSVYIVTDTKKDGVRFTTKELQRLNTRYVELSDEYESKQAALKKKTVQVASTYVPVFEDAAVKLAELDVICAFAHVSLTASEPFTRPYVVDQASCTGVHGQNGSAKLVLHRARHPVVEEALDGGSFIPNDIDLRRDVDSDVQGDGPEPARQCGALAIVTGPNMGGKSTYIRTAGVIALMAHCGCFVPASYAQVPILDRILARVGAGDNQMRGVSTFMAEMLETAVILRAATSQSLIIIDELGRGTSTYDGFGLAYAIADHIHRRIGAQCLFATHFHELTALEADAPLGAVKNLHVSAEPDESGDGLVFLYKVMKGPCDRSFGIHVARIAGFPESVLERARKRAAVLEDFGNAARNADEATSSKRAKLSHALRDVPIEQLREFLAAYEQLPSDGLGSQMKASTSIQDLARRMLPI</sequence>
<proteinExistence type="inferred from homology"/>
<dbReference type="Pfam" id="PF05190">
    <property type="entry name" value="MutS_IV"/>
    <property type="match status" value="1"/>
</dbReference>
<dbReference type="PROSITE" id="PS00486">
    <property type="entry name" value="DNA_MISMATCH_REPAIR_2"/>
    <property type="match status" value="1"/>
</dbReference>
<dbReference type="Gene3D" id="3.40.50.300">
    <property type="entry name" value="P-loop containing nucleotide triphosphate hydrolases"/>
    <property type="match status" value="1"/>
</dbReference>
<gene>
    <name evidence="8" type="ORF">FVE85_2481</name>
</gene>
<dbReference type="InterPro" id="IPR027417">
    <property type="entry name" value="P-loop_NTPase"/>
</dbReference>
<protein>
    <submittedName>
        <fullName evidence="8">DNA mismatch repair protein msh-2</fullName>
    </submittedName>
</protein>
<dbReference type="InterPro" id="IPR011184">
    <property type="entry name" value="DNA_mismatch_repair_Msh2"/>
</dbReference>
<dbReference type="SMART" id="SM00534">
    <property type="entry name" value="MUTSac"/>
    <property type="match status" value="1"/>
</dbReference>
<keyword evidence="4" id="KW-0238">DNA-binding</keyword>
<keyword evidence="6" id="KW-0175">Coiled coil</keyword>
<dbReference type="PIRSF" id="PIRSF005813">
    <property type="entry name" value="MSH2"/>
    <property type="match status" value="1"/>
</dbReference>
<dbReference type="InterPro" id="IPR007861">
    <property type="entry name" value="DNA_mismatch_repair_MutS_clamp"/>
</dbReference>
<accession>A0A5J4YJ80</accession>
<comment type="similarity">
    <text evidence="1">Belongs to the DNA mismatch repair MutS family.</text>
</comment>
<dbReference type="Pfam" id="PF00488">
    <property type="entry name" value="MutS_V"/>
    <property type="match status" value="1"/>
</dbReference>
<dbReference type="Gene3D" id="3.30.420.110">
    <property type="entry name" value="MutS, connector domain"/>
    <property type="match status" value="1"/>
</dbReference>
<comment type="caution">
    <text evidence="8">The sequence shown here is derived from an EMBL/GenBank/DDBJ whole genome shotgun (WGS) entry which is preliminary data.</text>
</comment>
<dbReference type="InterPro" id="IPR007696">
    <property type="entry name" value="DNA_mismatch_repair_MutS_core"/>
</dbReference>
<dbReference type="EMBL" id="VRMN01000013">
    <property type="protein sequence ID" value="KAA8491466.1"/>
    <property type="molecule type" value="Genomic_DNA"/>
</dbReference>
<dbReference type="Proteomes" id="UP000324585">
    <property type="component" value="Unassembled WGS sequence"/>
</dbReference>
<dbReference type="SUPFAM" id="SSF52540">
    <property type="entry name" value="P-loop containing nucleoside triphosphate hydrolases"/>
    <property type="match status" value="1"/>
</dbReference>
<evidence type="ECO:0000313" key="8">
    <source>
        <dbReference type="EMBL" id="KAA8491466.1"/>
    </source>
</evidence>
<reference evidence="9" key="1">
    <citation type="journal article" date="2019" name="Nat. Commun.">
        <title>Expansion of phycobilisome linker gene families in mesophilic red algae.</title>
        <authorList>
            <person name="Lee J."/>
            <person name="Kim D."/>
            <person name="Bhattacharya D."/>
            <person name="Yoon H.S."/>
        </authorList>
    </citation>
    <scope>NUCLEOTIDE SEQUENCE [LARGE SCALE GENOMIC DNA]</scope>
    <source>
        <strain evidence="9">CCMP 1328</strain>
    </source>
</reference>
<dbReference type="GO" id="GO:0140664">
    <property type="term" value="F:ATP-dependent DNA damage sensor activity"/>
    <property type="evidence" value="ECO:0007669"/>
    <property type="project" value="InterPro"/>
</dbReference>
<keyword evidence="9" id="KW-1185">Reference proteome</keyword>
<keyword evidence="3" id="KW-0067">ATP-binding</keyword>
<dbReference type="GO" id="GO:0005524">
    <property type="term" value="F:ATP binding"/>
    <property type="evidence" value="ECO:0007669"/>
    <property type="project" value="UniProtKB-KW"/>
</dbReference>
<feature type="domain" description="DNA mismatch repair proteins mutS family" evidence="7">
    <location>
        <begin position="831"/>
        <end position="847"/>
    </location>
</feature>
<feature type="coiled-coil region" evidence="6">
    <location>
        <begin position="611"/>
        <end position="638"/>
    </location>
</feature>
<keyword evidence="2" id="KW-0547">Nucleotide-binding</keyword>
<dbReference type="PANTHER" id="PTHR11361:SF35">
    <property type="entry name" value="DNA MISMATCH REPAIR PROTEIN MSH2"/>
    <property type="match status" value="1"/>
</dbReference>
<dbReference type="InterPro" id="IPR036678">
    <property type="entry name" value="MutS_con_dom_sf"/>
</dbReference>
<dbReference type="OMA" id="LVRFPQK"/>
<dbReference type="InterPro" id="IPR000432">
    <property type="entry name" value="DNA_mismatch_repair_MutS_C"/>
</dbReference>
<evidence type="ECO:0000259" key="7">
    <source>
        <dbReference type="PROSITE" id="PS00486"/>
    </source>
</evidence>
<dbReference type="InterPro" id="IPR045076">
    <property type="entry name" value="MutS"/>
</dbReference>
<organism evidence="8 9">
    <name type="scientific">Porphyridium purpureum</name>
    <name type="common">Red alga</name>
    <name type="synonym">Porphyridium cruentum</name>
    <dbReference type="NCBI Taxonomy" id="35688"/>
    <lineage>
        <taxon>Eukaryota</taxon>
        <taxon>Rhodophyta</taxon>
        <taxon>Bangiophyceae</taxon>
        <taxon>Porphyridiales</taxon>
        <taxon>Porphyridiaceae</taxon>
        <taxon>Porphyridium</taxon>
    </lineage>
</organism>
<dbReference type="SUPFAM" id="SSF48334">
    <property type="entry name" value="DNA repair protein MutS, domain III"/>
    <property type="match status" value="1"/>
</dbReference>
<keyword evidence="5" id="KW-0227">DNA damage</keyword>
<evidence type="ECO:0000256" key="6">
    <source>
        <dbReference type="SAM" id="Coils"/>
    </source>
</evidence>
<dbReference type="GO" id="GO:0032301">
    <property type="term" value="C:MutSalpha complex"/>
    <property type="evidence" value="ECO:0007669"/>
    <property type="project" value="TreeGrafter"/>
</dbReference>
<dbReference type="AlphaFoldDB" id="A0A5J4YJ80"/>
<dbReference type="GO" id="GO:0006312">
    <property type="term" value="P:mitotic recombination"/>
    <property type="evidence" value="ECO:0007669"/>
    <property type="project" value="TreeGrafter"/>
</dbReference>
<dbReference type="InterPro" id="IPR036187">
    <property type="entry name" value="DNA_mismatch_repair_MutS_sf"/>
</dbReference>
<evidence type="ECO:0000256" key="1">
    <source>
        <dbReference type="ARBA" id="ARBA00006271"/>
    </source>
</evidence>
<dbReference type="PANTHER" id="PTHR11361">
    <property type="entry name" value="DNA MISMATCH REPAIR PROTEIN MUTS FAMILY MEMBER"/>
    <property type="match status" value="1"/>
</dbReference>
<evidence type="ECO:0000256" key="5">
    <source>
        <dbReference type="ARBA" id="ARBA00023204"/>
    </source>
</evidence>
<dbReference type="Pfam" id="PF05192">
    <property type="entry name" value="MutS_III"/>
    <property type="match status" value="1"/>
</dbReference>
<evidence type="ECO:0000256" key="4">
    <source>
        <dbReference type="ARBA" id="ARBA00023125"/>
    </source>
</evidence>